<sequence>MYFAHVRYRRLSPRRLPPFTSLKLPGVYGSLALWQFVFNASYLHQVEVDTKQELFSVRIIRCINEKLAERPRQKWTIDIADPEIKSVLRSHLEKVYRGYSLAEKLKWWHHNWRSDEHTRLCATYVWLLFLQGHAEKISWKDCETCSTHLANACSTTPETDSLDYLWYPLHALLASVPFAMLARSTRSPAL</sequence>
<reference evidence="1" key="1">
    <citation type="submission" date="2022-08" db="EMBL/GenBank/DDBJ databases">
        <title>Genome Sequence of Pycnoporus sanguineus.</title>
        <authorList>
            <person name="Buettner E."/>
        </authorList>
    </citation>
    <scope>NUCLEOTIDE SEQUENCE</scope>
    <source>
        <strain evidence="1">CG-C14</strain>
    </source>
</reference>
<dbReference type="Proteomes" id="UP001144978">
    <property type="component" value="Unassembled WGS sequence"/>
</dbReference>
<organism evidence="1 2">
    <name type="scientific">Trametes sanguinea</name>
    <dbReference type="NCBI Taxonomy" id="158606"/>
    <lineage>
        <taxon>Eukaryota</taxon>
        <taxon>Fungi</taxon>
        <taxon>Dikarya</taxon>
        <taxon>Basidiomycota</taxon>
        <taxon>Agaricomycotina</taxon>
        <taxon>Agaricomycetes</taxon>
        <taxon>Polyporales</taxon>
        <taxon>Polyporaceae</taxon>
        <taxon>Trametes</taxon>
    </lineage>
</organism>
<dbReference type="EMBL" id="JANSHE010001250">
    <property type="protein sequence ID" value="KAJ3003669.1"/>
    <property type="molecule type" value="Genomic_DNA"/>
</dbReference>
<evidence type="ECO:0000313" key="2">
    <source>
        <dbReference type="Proteomes" id="UP001144978"/>
    </source>
</evidence>
<comment type="caution">
    <text evidence="1">The sequence shown here is derived from an EMBL/GenBank/DDBJ whole genome shotgun (WGS) entry which is preliminary data.</text>
</comment>
<accession>A0ACC1PXP3</accession>
<name>A0ACC1PXP3_9APHY</name>
<proteinExistence type="predicted"/>
<gene>
    <name evidence="1" type="ORF">NUW54_g5185</name>
</gene>
<evidence type="ECO:0000313" key="1">
    <source>
        <dbReference type="EMBL" id="KAJ3003669.1"/>
    </source>
</evidence>
<keyword evidence="2" id="KW-1185">Reference proteome</keyword>
<protein>
    <submittedName>
        <fullName evidence="1">Uncharacterized protein</fullName>
    </submittedName>
</protein>